<name>A0AA39UDN3_9LECA</name>
<proteinExistence type="predicted"/>
<sequence length="370" mass="40346">MASSTELNPFQQSFILYEADGTPFNVTIPELDAFVFYNDQICITYGAEIGASIVLFIVLLLLTKRDKRTSVIFIINALALLLNIIRMVCASIYFTGPFIETYAYFSQDFSQVHAKDKAVSVVSATLTALMLLFVETSLCLQARVVCITLRPIYRNAIFLISILIALVAVGFRFALCIENNILIVQEAAEESLNWLANATDIATTTSICCFCAVFVTKLGFALYQRKKLGLVQFGPMQILFIMGCQTLVIPAIFGILEFCVSSPNISSNVLTSTAIFLPLSSLWASASLDSRFADSKAQNFSRKMITSYATGSSAPIANHETMKGPLSPANTDNTRASSHSSNVHSGHQQLALEDLEAQGLAGTGAFLEKK</sequence>
<protein>
    <recommendedName>
        <fullName evidence="5">Pheromone alpha factor receptor</fullName>
    </recommendedName>
</protein>
<feature type="transmembrane region" description="Helical" evidence="2">
    <location>
        <begin position="152"/>
        <end position="174"/>
    </location>
</feature>
<keyword evidence="2" id="KW-0812">Transmembrane</keyword>
<evidence type="ECO:0000256" key="2">
    <source>
        <dbReference type="SAM" id="Phobius"/>
    </source>
</evidence>
<reference evidence="3" key="1">
    <citation type="submission" date="2023-03" db="EMBL/GenBank/DDBJ databases">
        <title>Complete genome of Cladonia borealis.</title>
        <authorList>
            <person name="Park H."/>
        </authorList>
    </citation>
    <scope>NUCLEOTIDE SEQUENCE</scope>
    <source>
        <strain evidence="3">ANT050790</strain>
    </source>
</reference>
<dbReference type="GO" id="GO:0000750">
    <property type="term" value="P:pheromone-dependent signal transduction involved in conjugation with cellular fusion"/>
    <property type="evidence" value="ECO:0007669"/>
    <property type="project" value="TreeGrafter"/>
</dbReference>
<evidence type="ECO:0000256" key="1">
    <source>
        <dbReference type="SAM" id="MobiDB-lite"/>
    </source>
</evidence>
<feature type="transmembrane region" description="Helical" evidence="2">
    <location>
        <begin position="194"/>
        <end position="215"/>
    </location>
</feature>
<dbReference type="GO" id="GO:0004932">
    <property type="term" value="F:mating-type factor pheromone receptor activity"/>
    <property type="evidence" value="ECO:0007669"/>
    <property type="project" value="InterPro"/>
</dbReference>
<comment type="caution">
    <text evidence="3">The sequence shown here is derived from an EMBL/GenBank/DDBJ whole genome shotgun (WGS) entry which is preliminary data.</text>
</comment>
<dbReference type="Gene3D" id="1.10.287.920">
    <property type="entry name" value="Pheromone alpha factor receptor"/>
    <property type="match status" value="1"/>
</dbReference>
<keyword evidence="2" id="KW-1133">Transmembrane helix</keyword>
<feature type="region of interest" description="Disordered" evidence="1">
    <location>
        <begin position="316"/>
        <end position="348"/>
    </location>
</feature>
<dbReference type="PANTHER" id="PTHR28009">
    <property type="entry name" value="PHEROMONE ALPHA FACTOR RECEPTOR"/>
    <property type="match status" value="1"/>
</dbReference>
<dbReference type="PRINTS" id="PR00250">
    <property type="entry name" value="GPCRSTE2"/>
</dbReference>
<dbReference type="PANTHER" id="PTHR28009:SF1">
    <property type="entry name" value="PHEROMONE ALPHA FACTOR RECEPTOR"/>
    <property type="match status" value="1"/>
</dbReference>
<feature type="transmembrane region" description="Helical" evidence="2">
    <location>
        <begin position="74"/>
        <end position="99"/>
    </location>
</feature>
<dbReference type="Proteomes" id="UP001166286">
    <property type="component" value="Unassembled WGS sequence"/>
</dbReference>
<gene>
    <name evidence="3" type="ORF">JMJ35_001715</name>
</gene>
<keyword evidence="4" id="KW-1185">Reference proteome</keyword>
<dbReference type="EMBL" id="JAFEKC020000003">
    <property type="protein sequence ID" value="KAK0515681.1"/>
    <property type="molecule type" value="Genomic_DNA"/>
</dbReference>
<feature type="transmembrane region" description="Helical" evidence="2">
    <location>
        <begin position="119"/>
        <end position="140"/>
    </location>
</feature>
<organism evidence="3 4">
    <name type="scientific">Cladonia borealis</name>
    <dbReference type="NCBI Taxonomy" id="184061"/>
    <lineage>
        <taxon>Eukaryota</taxon>
        <taxon>Fungi</taxon>
        <taxon>Dikarya</taxon>
        <taxon>Ascomycota</taxon>
        <taxon>Pezizomycotina</taxon>
        <taxon>Lecanoromycetes</taxon>
        <taxon>OSLEUM clade</taxon>
        <taxon>Lecanoromycetidae</taxon>
        <taxon>Lecanorales</taxon>
        <taxon>Lecanorineae</taxon>
        <taxon>Cladoniaceae</taxon>
        <taxon>Cladonia</taxon>
    </lineage>
</organism>
<evidence type="ECO:0008006" key="5">
    <source>
        <dbReference type="Google" id="ProtNLM"/>
    </source>
</evidence>
<feature type="transmembrane region" description="Helical" evidence="2">
    <location>
        <begin position="43"/>
        <end position="62"/>
    </location>
</feature>
<evidence type="ECO:0000313" key="3">
    <source>
        <dbReference type="EMBL" id="KAK0515681.1"/>
    </source>
</evidence>
<dbReference type="CDD" id="cd14939">
    <property type="entry name" value="7tmD_STE2"/>
    <property type="match status" value="1"/>
</dbReference>
<feature type="transmembrane region" description="Helical" evidence="2">
    <location>
        <begin position="236"/>
        <end position="256"/>
    </location>
</feature>
<dbReference type="InterPro" id="IPR027458">
    <property type="entry name" value="STE2_TM1-TM2_sf"/>
</dbReference>
<dbReference type="Pfam" id="PF02116">
    <property type="entry name" value="STE2"/>
    <property type="match status" value="1"/>
</dbReference>
<dbReference type="InterPro" id="IPR000366">
    <property type="entry name" value="GPCR_STE2"/>
</dbReference>
<dbReference type="AlphaFoldDB" id="A0AA39UDN3"/>
<evidence type="ECO:0000313" key="4">
    <source>
        <dbReference type="Proteomes" id="UP001166286"/>
    </source>
</evidence>
<keyword evidence="2" id="KW-0472">Membrane</keyword>
<dbReference type="GO" id="GO:0038038">
    <property type="term" value="C:G protein-coupled receptor homodimeric complex"/>
    <property type="evidence" value="ECO:0007669"/>
    <property type="project" value="TreeGrafter"/>
</dbReference>
<feature type="compositionally biased region" description="Polar residues" evidence="1">
    <location>
        <begin position="328"/>
        <end position="348"/>
    </location>
</feature>
<accession>A0AA39UDN3</accession>